<comment type="subcellular location">
    <subcellularLocation>
        <location evidence="1">Nucleus</location>
    </subcellularLocation>
</comment>
<feature type="DNA-binding region" description="HMG box" evidence="4">
    <location>
        <begin position="289"/>
        <end position="355"/>
    </location>
</feature>
<evidence type="ECO:0000256" key="5">
    <source>
        <dbReference type="SAM" id="Coils"/>
    </source>
</evidence>
<evidence type="ECO:0000256" key="1">
    <source>
        <dbReference type="ARBA" id="ARBA00004123"/>
    </source>
</evidence>
<reference evidence="8" key="3">
    <citation type="submission" date="2025-08" db="UniProtKB">
        <authorList>
            <consortium name="Ensembl"/>
        </authorList>
    </citation>
    <scope>IDENTIFICATION</scope>
</reference>
<dbReference type="GeneTree" id="ENSGT00940000167603"/>
<dbReference type="InterPro" id="IPR036910">
    <property type="entry name" value="HMG_box_dom_sf"/>
</dbReference>
<dbReference type="PANTHER" id="PTHR46318:SF2">
    <property type="entry name" value="NUCLEOLAR TRANSCRIPTION FACTOR 1"/>
    <property type="match status" value="1"/>
</dbReference>
<feature type="domain" description="HMG box" evidence="7">
    <location>
        <begin position="416"/>
        <end position="484"/>
    </location>
</feature>
<evidence type="ECO:0000256" key="4">
    <source>
        <dbReference type="PROSITE-ProRule" id="PRU00267"/>
    </source>
</evidence>
<feature type="region of interest" description="Disordered" evidence="6">
    <location>
        <begin position="377"/>
        <end position="405"/>
    </location>
</feature>
<feature type="compositionally biased region" description="Acidic residues" evidence="6">
    <location>
        <begin position="504"/>
        <end position="542"/>
    </location>
</feature>
<feature type="coiled-coil region" evidence="5">
    <location>
        <begin position="326"/>
        <end position="353"/>
    </location>
</feature>
<name>A0A3P8ZCQ5_ESOLU</name>
<dbReference type="OMA" id="LANWREI"/>
<evidence type="ECO:0000313" key="9">
    <source>
        <dbReference type="Proteomes" id="UP000265140"/>
    </source>
</evidence>
<keyword evidence="3 4" id="KW-0539">Nucleus</keyword>
<sequence>MDSTEDGQMEAMDEDQAWGREDLKKLLDGIKENISKAIITSVYTKGERMLAWDKVAFHPYSPEMCQKKWKELSQKIRKIRSLAELVAEAECALENPFQCQNAKIHPDIPKRPTPPNSIFSKENFKTFKNKHPEMTNSELFALIRKAYTELPEPEKAKYMEKFHKEQKIYEKAKSRLSNEYSGVKQVQRDRLKKGKGPLTPQGLWYRHERKMFLQANPDVSRDSIRQSIECKKRWSKLSKKEKVKWIRLSLEQEYAEEDPGSEGSPKSQRKPVLRKSERLLMDLADGKPDKPPWNGYNLFCKEQKSVIQGKGIPADQYMVVCSQQWKTLTLSEKENYQRRCNKLKKEFEVNMNRYLCSLSEKEQQRLLVDYRKSMQSSTLATQRGRKRKLERKSSKPSDLPPSKFVAKKGGERALTDKPSLNGYTVFCSEKLAELRARSSHLSTENILKLVSRLWKKLAKKEKDRYHSMAQQQTGEQEVDLQNWLNKCTIVNAQGLTVKGRTSDSEDELEDDINTSSDDEEEEEDDEDDEEEEEEEEEDEDVMGMENQSEKSCSSSSEED</sequence>
<keyword evidence="9" id="KW-1185">Reference proteome</keyword>
<dbReference type="KEGG" id="els:105006184"/>
<dbReference type="InterPro" id="IPR051762">
    <property type="entry name" value="UBF1"/>
</dbReference>
<dbReference type="GO" id="GO:0003677">
    <property type="term" value="F:DNA binding"/>
    <property type="evidence" value="ECO:0007669"/>
    <property type="project" value="UniProtKB-UniRule"/>
</dbReference>
<keyword evidence="2 4" id="KW-0238">DNA-binding</keyword>
<dbReference type="PANTHER" id="PTHR46318">
    <property type="entry name" value="UPSTREAM BINDING TRANSCRIPTION FACTOR"/>
    <property type="match status" value="1"/>
</dbReference>
<dbReference type="Pfam" id="PF00505">
    <property type="entry name" value="HMG_box"/>
    <property type="match status" value="3"/>
</dbReference>
<feature type="DNA-binding region" description="HMG box" evidence="4">
    <location>
        <begin position="416"/>
        <end position="484"/>
    </location>
</feature>
<evidence type="ECO:0000256" key="2">
    <source>
        <dbReference type="ARBA" id="ARBA00023125"/>
    </source>
</evidence>
<evidence type="ECO:0000256" key="6">
    <source>
        <dbReference type="SAM" id="MobiDB-lite"/>
    </source>
</evidence>
<dbReference type="Bgee" id="ENSELUG00000001839">
    <property type="expression patterns" value="Expressed in testis and 14 other cell types or tissues"/>
</dbReference>
<reference evidence="8" key="2">
    <citation type="submission" date="2020-02" db="EMBL/GenBank/DDBJ databases">
        <title>Esox lucius (northern pike) genome, fEsoLuc1, primary haplotype.</title>
        <authorList>
            <person name="Myers G."/>
            <person name="Karagic N."/>
            <person name="Meyer A."/>
            <person name="Pippel M."/>
            <person name="Reichard M."/>
            <person name="Winkler S."/>
            <person name="Tracey A."/>
            <person name="Sims Y."/>
            <person name="Howe K."/>
            <person name="Rhie A."/>
            <person name="Formenti G."/>
            <person name="Durbin R."/>
            <person name="Fedrigo O."/>
            <person name="Jarvis E.D."/>
        </authorList>
    </citation>
    <scope>NUCLEOTIDE SEQUENCE [LARGE SCALE GENOMIC DNA]</scope>
</reference>
<keyword evidence="5" id="KW-0175">Coiled coil</keyword>
<evidence type="ECO:0000256" key="3">
    <source>
        <dbReference type="ARBA" id="ARBA00023242"/>
    </source>
</evidence>
<organism evidence="8 9">
    <name type="scientific">Esox lucius</name>
    <name type="common">Northern pike</name>
    <dbReference type="NCBI Taxonomy" id="8010"/>
    <lineage>
        <taxon>Eukaryota</taxon>
        <taxon>Metazoa</taxon>
        <taxon>Chordata</taxon>
        <taxon>Craniata</taxon>
        <taxon>Vertebrata</taxon>
        <taxon>Euteleostomi</taxon>
        <taxon>Actinopterygii</taxon>
        <taxon>Neopterygii</taxon>
        <taxon>Teleostei</taxon>
        <taxon>Protacanthopterygii</taxon>
        <taxon>Esociformes</taxon>
        <taxon>Esocidae</taxon>
        <taxon>Esox</taxon>
    </lineage>
</organism>
<feature type="region of interest" description="Disordered" evidence="6">
    <location>
        <begin position="498"/>
        <end position="559"/>
    </location>
</feature>
<proteinExistence type="predicted"/>
<dbReference type="AlphaFoldDB" id="A0A3P8ZCQ5"/>
<dbReference type="PROSITE" id="PS50118">
    <property type="entry name" value="HMG_BOX_2"/>
    <property type="match status" value="4"/>
</dbReference>
<accession>A0A3P8ZCQ5</accession>
<dbReference type="GeneID" id="105006184"/>
<feature type="region of interest" description="Disordered" evidence="6">
    <location>
        <begin position="180"/>
        <end position="200"/>
    </location>
</feature>
<feature type="domain" description="HMG box" evidence="7">
    <location>
        <begin position="194"/>
        <end position="247"/>
    </location>
</feature>
<dbReference type="SMART" id="SM00398">
    <property type="entry name" value="HMG"/>
    <property type="match status" value="4"/>
</dbReference>
<feature type="DNA-binding region" description="HMG box" evidence="4">
    <location>
        <begin position="109"/>
        <end position="177"/>
    </location>
</feature>
<feature type="domain" description="HMG box" evidence="7">
    <location>
        <begin position="289"/>
        <end position="355"/>
    </location>
</feature>
<evidence type="ECO:0000313" key="8">
    <source>
        <dbReference type="Ensembl" id="ENSELUP00000026087.3"/>
    </source>
</evidence>
<dbReference type="Gene3D" id="1.10.30.10">
    <property type="entry name" value="High mobility group box domain"/>
    <property type="match status" value="4"/>
</dbReference>
<feature type="compositionally biased region" description="Low complexity" evidence="6">
    <location>
        <begin position="549"/>
        <end position="559"/>
    </location>
</feature>
<reference evidence="8" key="4">
    <citation type="submission" date="2025-09" db="UniProtKB">
        <authorList>
            <consortium name="Ensembl"/>
        </authorList>
    </citation>
    <scope>IDENTIFICATION</scope>
</reference>
<dbReference type="GO" id="GO:0005634">
    <property type="term" value="C:nucleus"/>
    <property type="evidence" value="ECO:0007669"/>
    <property type="project" value="UniProtKB-SubCell"/>
</dbReference>
<dbReference type="OrthoDB" id="1919336at2759"/>
<feature type="domain" description="HMG box" evidence="7">
    <location>
        <begin position="109"/>
        <end position="177"/>
    </location>
</feature>
<dbReference type="Ensembl" id="ENSELUT00000019426.3">
    <property type="protein sequence ID" value="ENSELUP00000026087.3"/>
    <property type="gene ID" value="ENSELUG00000001839.3"/>
</dbReference>
<dbReference type="Proteomes" id="UP000265140">
    <property type="component" value="Chromosome 5"/>
</dbReference>
<feature type="DNA-binding region" description="HMG box" evidence="4">
    <location>
        <begin position="194"/>
        <end position="247"/>
    </location>
</feature>
<dbReference type="SUPFAM" id="SSF47095">
    <property type="entry name" value="HMG-box"/>
    <property type="match status" value="4"/>
</dbReference>
<dbReference type="RefSeq" id="XP_010862878.2">
    <property type="nucleotide sequence ID" value="XM_010864576.4"/>
</dbReference>
<dbReference type="InParanoid" id="A0A3P8ZCQ5"/>
<protein>
    <recommendedName>
        <fullName evidence="7">HMG box domain-containing protein</fullName>
    </recommendedName>
</protein>
<reference evidence="9" key="1">
    <citation type="journal article" date="2014" name="PLoS ONE">
        <title>The genome and linkage map of the northern pike (Esox lucius): conserved synteny revealed between the salmonid sister group and the Neoteleostei.</title>
        <authorList>
            <person name="Rondeau E.B."/>
            <person name="Minkley D.R."/>
            <person name="Leong J.S."/>
            <person name="Messmer A.M."/>
            <person name="Jantzen J.R."/>
            <person name="von Schalburg K.R."/>
            <person name="Lemon C."/>
            <person name="Bird N.H."/>
            <person name="Koop B.F."/>
        </authorList>
    </citation>
    <scope>NUCLEOTIDE SEQUENCE</scope>
</reference>
<evidence type="ECO:0000259" key="7">
    <source>
        <dbReference type="PROSITE" id="PS50118"/>
    </source>
</evidence>
<dbReference type="InterPro" id="IPR009071">
    <property type="entry name" value="HMG_box_dom"/>
</dbReference>